<feature type="domain" description="STAS" evidence="1">
    <location>
        <begin position="26"/>
        <end position="112"/>
    </location>
</feature>
<proteinExistence type="predicted"/>
<dbReference type="Gene3D" id="3.30.750.24">
    <property type="entry name" value="STAS domain"/>
    <property type="match status" value="1"/>
</dbReference>
<evidence type="ECO:0000313" key="3">
    <source>
        <dbReference type="Proteomes" id="UP000249645"/>
    </source>
</evidence>
<gene>
    <name evidence="2" type="ORF">DI598_09290</name>
</gene>
<dbReference type="Proteomes" id="UP000249645">
    <property type="component" value="Unassembled WGS sequence"/>
</dbReference>
<dbReference type="AlphaFoldDB" id="A0A2W5F265"/>
<protein>
    <submittedName>
        <fullName evidence="2">Anti-anti-sigma factor</fullName>
    </submittedName>
</protein>
<dbReference type="InterPro" id="IPR036513">
    <property type="entry name" value="STAS_dom_sf"/>
</dbReference>
<name>A0A2W5F265_9SPHI</name>
<dbReference type="InterPro" id="IPR002645">
    <property type="entry name" value="STAS_dom"/>
</dbReference>
<dbReference type="CDD" id="cd07043">
    <property type="entry name" value="STAS_anti-anti-sigma_factors"/>
    <property type="match status" value="1"/>
</dbReference>
<accession>A0A2W5F265</accession>
<organism evidence="2 3">
    <name type="scientific">Pseudopedobacter saltans</name>
    <dbReference type="NCBI Taxonomy" id="151895"/>
    <lineage>
        <taxon>Bacteria</taxon>
        <taxon>Pseudomonadati</taxon>
        <taxon>Bacteroidota</taxon>
        <taxon>Sphingobacteriia</taxon>
        <taxon>Sphingobacteriales</taxon>
        <taxon>Sphingobacteriaceae</taxon>
        <taxon>Pseudopedobacter</taxon>
    </lineage>
</organism>
<reference evidence="2 3" key="1">
    <citation type="submission" date="2017-11" db="EMBL/GenBank/DDBJ databases">
        <title>Infants hospitalized years apart are colonized by the same room-sourced microbial strains.</title>
        <authorList>
            <person name="Brooks B."/>
            <person name="Olm M.R."/>
            <person name="Firek B.A."/>
            <person name="Baker R."/>
            <person name="Thomas B.C."/>
            <person name="Morowitz M.J."/>
            <person name="Banfield J.F."/>
        </authorList>
    </citation>
    <scope>NUCLEOTIDE SEQUENCE [LARGE SCALE GENOMIC DNA]</scope>
    <source>
        <strain evidence="2">S2_009_000_R2_76</strain>
    </source>
</reference>
<comment type="caution">
    <text evidence="2">The sequence shown here is derived from an EMBL/GenBank/DDBJ whole genome shotgun (WGS) entry which is preliminary data.</text>
</comment>
<dbReference type="EMBL" id="QFOI01000143">
    <property type="protein sequence ID" value="PZP48843.1"/>
    <property type="molecule type" value="Genomic_DNA"/>
</dbReference>
<dbReference type="Pfam" id="PF01740">
    <property type="entry name" value="STAS"/>
    <property type="match status" value="1"/>
</dbReference>
<dbReference type="SUPFAM" id="SSF52091">
    <property type="entry name" value="SpoIIaa-like"/>
    <property type="match status" value="1"/>
</dbReference>
<dbReference type="PROSITE" id="PS50801">
    <property type="entry name" value="STAS"/>
    <property type="match status" value="1"/>
</dbReference>
<evidence type="ECO:0000313" key="2">
    <source>
        <dbReference type="EMBL" id="PZP48843.1"/>
    </source>
</evidence>
<evidence type="ECO:0000259" key="1">
    <source>
        <dbReference type="PROSITE" id="PS50801"/>
    </source>
</evidence>
<sequence>MDNFKLDTKEKFNVITPKTSNISDITADELRQLLEKQLEKPTKNVIINLENVETVTPEVAEMFAETASQYMEANSSFVICHASKSVKKVLDEMELLDILNITPTESEAWDIVQMEEIERELLSGDEEK</sequence>